<dbReference type="PANTHER" id="PTHR35340">
    <property type="entry name" value="PQQ ENZYME REPEAT PROTEIN-RELATED"/>
    <property type="match status" value="1"/>
</dbReference>
<sequence length="548" mass="60537">MKVILIYSFLLLFAISVQAQQTVGLFNNTPAAFDGYTLFTPIRSDTTYLIDNCGEKVHQWSSNYKPGLSVYLMDDGSILRSGRSGNTGSSFGIVELIDWNNNVIWSYSAQTTHGRQHHDIEPLPNGNILLIVRDERSQAEVVQAGSLTSNASINSEQILEIQPDYVNGGGTVVWEWKAWDHLIQDADSGKDNYGNVSQHPEHIDINYLSHTGTDWLHFNGVAYNATLDQIVISVRAFNELWIVDHSTTTLEAASSSGGNSGKGGDLLYRWGNPASYQQGTAGDQTLFFQHHAQWIADTLHEAGKIIVFNNDAGTAVGQSYSEINTINLPVDSVGNYTYLGGAYGPTTYDWTYQAPNPADFYSNIISGVQRLPNGNTLICEGVGGRFFEVDTLGVMVWEYVNPVNNTGLIHQNTIATSNNVFRCARYPINHPAFVGKSLTPQGYIEPGSTFSCNLYNSTATIEESQMENALYLYPNPVADQFTLELQNVNEEVSVLDIVNINGQVVLQKIVPPQTQKCAVSVAFLQNGMYFVRVSGQNKIWTKKIIVQQ</sequence>
<proteinExistence type="predicted"/>
<dbReference type="Pfam" id="PF18962">
    <property type="entry name" value="Por_Secre_tail"/>
    <property type="match status" value="1"/>
</dbReference>
<dbReference type="InterPro" id="IPR010262">
    <property type="entry name" value="Arylsulfotransferase_bact"/>
</dbReference>
<evidence type="ECO:0000256" key="1">
    <source>
        <dbReference type="SAM" id="SignalP"/>
    </source>
</evidence>
<dbReference type="GO" id="GO:0004062">
    <property type="term" value="F:aryl sulfotransferase activity"/>
    <property type="evidence" value="ECO:0007669"/>
    <property type="project" value="InterPro"/>
</dbReference>
<feature type="signal peptide" evidence="1">
    <location>
        <begin position="1"/>
        <end position="19"/>
    </location>
</feature>
<dbReference type="InterPro" id="IPR053143">
    <property type="entry name" value="Arylsulfate_ST"/>
</dbReference>
<dbReference type="InterPro" id="IPR026444">
    <property type="entry name" value="Secre_tail"/>
</dbReference>
<organism evidence="3">
    <name type="scientific">uncultured Aureispira sp</name>
    <dbReference type="NCBI Taxonomy" id="1331704"/>
    <lineage>
        <taxon>Bacteria</taxon>
        <taxon>Pseudomonadati</taxon>
        <taxon>Bacteroidota</taxon>
        <taxon>Saprospiria</taxon>
        <taxon>Saprospirales</taxon>
        <taxon>Saprospiraceae</taxon>
        <taxon>Aureispira</taxon>
        <taxon>environmental samples</taxon>
    </lineage>
</organism>
<name>A0A6S6SAB3_9BACT</name>
<protein>
    <submittedName>
        <fullName evidence="3">Putative PQQ enzyme repeat</fullName>
    </submittedName>
</protein>
<dbReference type="Pfam" id="PF05935">
    <property type="entry name" value="Arylsulfotrans"/>
    <property type="match status" value="1"/>
</dbReference>
<keyword evidence="1" id="KW-0732">Signal</keyword>
<dbReference type="AlphaFoldDB" id="A0A6S6SAB3"/>
<dbReference type="PANTHER" id="PTHR35340:SF5">
    <property type="entry name" value="ASST-DOMAIN-CONTAINING PROTEIN"/>
    <property type="match status" value="1"/>
</dbReference>
<dbReference type="EMBL" id="CACVAQ010000038">
    <property type="protein sequence ID" value="CAA6799573.1"/>
    <property type="molecule type" value="Genomic_DNA"/>
</dbReference>
<gene>
    <name evidence="3" type="ORF">HELGO_WM29565</name>
</gene>
<evidence type="ECO:0000313" key="3">
    <source>
        <dbReference type="EMBL" id="CAA6799573.1"/>
    </source>
</evidence>
<accession>A0A6S6SAB3</accession>
<feature type="chain" id="PRO_5028027074" evidence="1">
    <location>
        <begin position="20"/>
        <end position="548"/>
    </location>
</feature>
<feature type="domain" description="Secretion system C-terminal sorting" evidence="2">
    <location>
        <begin position="472"/>
        <end position="546"/>
    </location>
</feature>
<evidence type="ECO:0000259" key="2">
    <source>
        <dbReference type="Pfam" id="PF18962"/>
    </source>
</evidence>
<reference evidence="3" key="1">
    <citation type="submission" date="2020-01" db="EMBL/GenBank/DDBJ databases">
        <authorList>
            <person name="Meier V. D."/>
            <person name="Meier V D."/>
        </authorList>
    </citation>
    <scope>NUCLEOTIDE SEQUENCE</scope>
    <source>
        <strain evidence="3">HLG_WM_MAG_10</strain>
    </source>
</reference>
<dbReference type="NCBIfam" id="TIGR04183">
    <property type="entry name" value="Por_Secre_tail"/>
    <property type="match status" value="1"/>
</dbReference>